<dbReference type="AlphaFoldDB" id="A0A1R1YAG3"/>
<evidence type="ECO:0000313" key="1">
    <source>
        <dbReference type="EMBL" id="OMJ23902.1"/>
    </source>
</evidence>
<keyword evidence="2" id="KW-1185">Reference proteome</keyword>
<organism evidence="1 2">
    <name type="scientific">Smittium culicis</name>
    <dbReference type="NCBI Taxonomy" id="133412"/>
    <lineage>
        <taxon>Eukaryota</taxon>
        <taxon>Fungi</taxon>
        <taxon>Fungi incertae sedis</taxon>
        <taxon>Zoopagomycota</taxon>
        <taxon>Kickxellomycotina</taxon>
        <taxon>Harpellomycetes</taxon>
        <taxon>Harpellales</taxon>
        <taxon>Legeriomycetaceae</taxon>
        <taxon>Smittium</taxon>
    </lineage>
</organism>
<comment type="caution">
    <text evidence="1">The sequence shown here is derived from an EMBL/GenBank/DDBJ whole genome shotgun (WGS) entry which is preliminary data.</text>
</comment>
<accession>A0A1R1YAG3</accession>
<dbReference type="EMBL" id="LSSM01001941">
    <property type="protein sequence ID" value="OMJ23902.1"/>
    <property type="molecule type" value="Genomic_DNA"/>
</dbReference>
<name>A0A1R1YAG3_9FUNG</name>
<gene>
    <name evidence="1" type="ORF">AYI69_g4827</name>
</gene>
<dbReference type="Proteomes" id="UP000187429">
    <property type="component" value="Unassembled WGS sequence"/>
</dbReference>
<proteinExistence type="predicted"/>
<dbReference type="OrthoDB" id="5686835at2759"/>
<protein>
    <submittedName>
        <fullName evidence="1">Uncharacterized protein</fullName>
    </submittedName>
</protein>
<reference evidence="2" key="1">
    <citation type="submission" date="2017-01" db="EMBL/GenBank/DDBJ databases">
        <authorList>
            <person name="Wang Y."/>
            <person name="White M."/>
            <person name="Kvist S."/>
            <person name="Moncalvo J.-M."/>
        </authorList>
    </citation>
    <scope>NUCLEOTIDE SEQUENCE [LARGE SCALE GENOMIC DNA]</scope>
    <source>
        <strain evidence="2">ID-206-W2</strain>
    </source>
</reference>
<evidence type="ECO:0000313" key="2">
    <source>
        <dbReference type="Proteomes" id="UP000187429"/>
    </source>
</evidence>
<sequence>MTLGADMTAVIAAAVSAVLSQQAGSTGKILNLPEYHGIGSSVSFKSWYDKCNNLFEAFAIKNESRKVANLRLMLKGTAETVLKSYVLKNSDTQVIHKCWDESSKCLSRQDR</sequence>